<dbReference type="AlphaFoldDB" id="A0A1D8NHE2"/>
<evidence type="ECO:0000256" key="2">
    <source>
        <dbReference type="ARBA" id="ARBA00004922"/>
    </source>
</evidence>
<evidence type="ECO:0000256" key="10">
    <source>
        <dbReference type="RuleBase" id="RU365067"/>
    </source>
</evidence>
<dbReference type="OMA" id="WPGKLFG"/>
<evidence type="ECO:0000256" key="8">
    <source>
        <dbReference type="ARBA" id="ARBA00044793"/>
    </source>
</evidence>
<feature type="transmembrane region" description="Helical" evidence="10">
    <location>
        <begin position="258"/>
        <end position="277"/>
    </location>
</feature>
<feature type="transmembrane region" description="Helical" evidence="10">
    <location>
        <begin position="552"/>
        <end position="571"/>
    </location>
</feature>
<evidence type="ECO:0000256" key="11">
    <source>
        <dbReference type="SAM" id="MobiDB-lite"/>
    </source>
</evidence>
<evidence type="ECO:0000256" key="3">
    <source>
        <dbReference type="ARBA" id="ARBA00010288"/>
    </source>
</evidence>
<evidence type="ECO:0000256" key="9">
    <source>
        <dbReference type="ARBA" id="ARBA00045912"/>
    </source>
</evidence>
<evidence type="ECO:0000313" key="12">
    <source>
        <dbReference type="EMBL" id="AOW05052.1"/>
    </source>
</evidence>
<proteinExistence type="inferred from homology"/>
<feature type="transmembrane region" description="Helical" evidence="10">
    <location>
        <begin position="289"/>
        <end position="309"/>
    </location>
</feature>
<evidence type="ECO:0000256" key="5">
    <source>
        <dbReference type="ARBA" id="ARBA00022824"/>
    </source>
</evidence>
<feature type="transmembrane region" description="Helical" evidence="10">
    <location>
        <begin position="446"/>
        <end position="466"/>
    </location>
</feature>
<keyword evidence="6 10" id="KW-1133">Transmembrane helix</keyword>
<gene>
    <name evidence="13" type="ORF">B0I71DRAFT_128528</name>
    <name evidence="12" type="ORF">YALI1_E08071g</name>
</gene>
<dbReference type="VEuPathDB" id="FungiDB:YALI1_E08071g"/>
<dbReference type="VEuPathDB" id="FungiDB:YALI0_E06721g"/>
<reference evidence="13 15" key="2">
    <citation type="submission" date="2018-07" db="EMBL/GenBank/DDBJ databases">
        <title>Draft Genome Assemblies for Five Robust Yarrowia lipolytica Strains Exhibiting High Lipid Production and Pentose Sugar Utilization and Sugar Alcohol Secretion from Undetoxified Lignocellulosic Biomass Hydrolysates.</title>
        <authorList>
            <consortium name="DOE Joint Genome Institute"/>
            <person name="Walker C."/>
            <person name="Ryu S."/>
            <person name="Na H."/>
            <person name="Zane M."/>
            <person name="LaButti K."/>
            <person name="Lipzen A."/>
            <person name="Haridas S."/>
            <person name="Barry K."/>
            <person name="Grigoriev I.V."/>
            <person name="Quarterman J."/>
            <person name="Slininger P."/>
            <person name="Dien B."/>
            <person name="Trinh C.T."/>
        </authorList>
    </citation>
    <scope>NUCLEOTIDE SEQUENCE [LARGE SCALE GENOMIC DNA]</scope>
    <source>
        <strain evidence="13 15">YB392</strain>
    </source>
</reference>
<organism evidence="12 14">
    <name type="scientific">Yarrowia lipolytica</name>
    <name type="common">Candida lipolytica</name>
    <dbReference type="NCBI Taxonomy" id="4952"/>
    <lineage>
        <taxon>Eukaryota</taxon>
        <taxon>Fungi</taxon>
        <taxon>Dikarya</taxon>
        <taxon>Ascomycota</taxon>
        <taxon>Saccharomycotina</taxon>
        <taxon>Dipodascomycetes</taxon>
        <taxon>Dipodascales</taxon>
        <taxon>Dipodascales incertae sedis</taxon>
        <taxon>Yarrowia</taxon>
    </lineage>
</organism>
<comment type="function">
    <text evidence="9 10">Intramembrane glycolipid transporter that operates in the biosynthetic pathway of dolichol-linked oligosaccharides, the glycan precursors employed in protein asparagine (N)-glycosylation. The sequential addition of sugars to dolichol pyrophosphate produces dolichol-linked oligosaccharides containing fourteen sugars, including two GlcNAcs, nine mannoses and three glucoses. Once assembled, the oligosaccharide is transferred from the lipid to nascent proteins by oligosaccharyltransferases. The assembly of dolichol-linked oligosaccharides begins on the cytosolic side of the endoplasmic reticulum membrane and finishes in its lumen. RFT1 could mediate the translocation of the cytosolically oriented intermediate DolPP-GlcNAc2Man5, produced by ALG11, into the ER lumen where dolichol-linked oligosaccharides assembly continues. However, the intramembrane lipid transporter activity could not be confirmed in vitro.</text>
</comment>
<dbReference type="OrthoDB" id="9979195at2759"/>
<evidence type="ECO:0000313" key="13">
    <source>
        <dbReference type="EMBL" id="RDW27804.1"/>
    </source>
</evidence>
<comment type="similarity">
    <text evidence="3 10">Belongs to the RFT1 family.</text>
</comment>
<feature type="transmembrane region" description="Helical" evidence="10">
    <location>
        <begin position="592"/>
        <end position="611"/>
    </location>
</feature>
<dbReference type="eggNOG" id="KOG2864">
    <property type="taxonomic scope" value="Eukaryota"/>
</dbReference>
<sequence length="673" mass="73246">MDELPSHEPKNRYSRSSSIGSPADARYAPPSPLHEPSDASQIAIAMGGVRQRSASIRKHRRQQPSQVFIPPMHENVTAPRDEHEPKMSSPVPETDEKPLLQTSAAGATLLIGIQILSKLASFGLNQMLLLVATPALFGANAQLEFVLNTVLFFSREAVRLALQRLTLAGKKPDVYVFGGGVVQDTVSGTSQAVINMGYISVLLGVFFSSVAAASHSLFSVAYASWAVQLVCIAAMVDLASEPYYVLAMQQLRFRSRAAAEAVAILVRCVVTFSFTLLAKDTDGGLNGGVLAFAFGQLAYSLISSAVYIYTVRQDNRDRQFSFRPQKIQPFESQMEMSDNNRDVITHNASPYYLDKPTVRLAGSIWIQTVFKHCLTEGDRILVSYFLPLYDQGVYAIVLNYGSLVARIVFFPIEEGLRTFFSNLLGEKPSETALKLSRQVLCSVVRIYTYVALFAAGFGPTTLPFIFGTLLGARGGQWSEGAPSRSAPAVMGAFALYIPFMALNGALESFVQSVATPADLRRQAVALGVFSVVFATVGGLLMKTMDLGARGLVFANIVNMTLRIGWSVVFIYHYYVSHKAENVNPTHLLPGKLVIATGVTTILASLFGVGRVSSFRDVGINIGLALALAAAIAVEERQALVQLVQLVRKKEDKVKVDDKEEKEKESDKSEGESE</sequence>
<dbReference type="EMBL" id="CP017557">
    <property type="protein sequence ID" value="AOW05052.1"/>
    <property type="molecule type" value="Genomic_DNA"/>
</dbReference>
<comment type="subcellular location">
    <subcellularLocation>
        <location evidence="1 10">Endoplasmic reticulum membrane</location>
        <topology evidence="1 10">Multi-pass membrane protein</topology>
    </subcellularLocation>
</comment>
<evidence type="ECO:0000256" key="1">
    <source>
        <dbReference type="ARBA" id="ARBA00004477"/>
    </source>
</evidence>
<evidence type="ECO:0000313" key="15">
    <source>
        <dbReference type="Proteomes" id="UP000256601"/>
    </source>
</evidence>
<comment type="caution">
    <text evidence="10">Lacks conserved residue(s) required for the propagation of feature annotation.</text>
</comment>
<dbReference type="InterPro" id="IPR007594">
    <property type="entry name" value="RFT1"/>
</dbReference>
<dbReference type="GO" id="GO:0034203">
    <property type="term" value="P:glycolipid translocation"/>
    <property type="evidence" value="ECO:0007669"/>
    <property type="project" value="TreeGrafter"/>
</dbReference>
<feature type="transmembrane region" description="Helical" evidence="10">
    <location>
        <begin position="486"/>
        <end position="510"/>
    </location>
</feature>
<evidence type="ECO:0000313" key="14">
    <source>
        <dbReference type="Proteomes" id="UP000182444"/>
    </source>
</evidence>
<feature type="region of interest" description="Disordered" evidence="11">
    <location>
        <begin position="1"/>
        <end position="96"/>
    </location>
</feature>
<accession>A0A1D8NHE2</accession>
<dbReference type="Proteomes" id="UP000182444">
    <property type="component" value="Chromosome 1E"/>
</dbReference>
<keyword evidence="10" id="KW-0813">Transport</keyword>
<feature type="transmembrane region" description="Helical" evidence="10">
    <location>
        <begin position="522"/>
        <end position="540"/>
    </location>
</feature>
<dbReference type="GO" id="GO:0005789">
    <property type="term" value="C:endoplasmic reticulum membrane"/>
    <property type="evidence" value="ECO:0007669"/>
    <property type="project" value="UniProtKB-SubCell"/>
</dbReference>
<feature type="transmembrane region" description="Helical" evidence="10">
    <location>
        <begin position="225"/>
        <end position="246"/>
    </location>
</feature>
<dbReference type="PANTHER" id="PTHR13117:SF5">
    <property type="entry name" value="PROTEIN RFT1 HOMOLOG"/>
    <property type="match status" value="1"/>
</dbReference>
<feature type="compositionally biased region" description="Basic and acidic residues" evidence="11">
    <location>
        <begin position="1"/>
        <end position="11"/>
    </location>
</feature>
<dbReference type="KEGG" id="yli:2912408"/>
<dbReference type="Pfam" id="PF04506">
    <property type="entry name" value="Rft-1"/>
    <property type="match status" value="1"/>
</dbReference>
<dbReference type="PANTHER" id="PTHR13117">
    <property type="entry name" value="ENDOPLASMIC RETICULUM MULTISPAN TRANSMEMBRANE PROTEIN-RELATED"/>
    <property type="match status" value="1"/>
</dbReference>
<dbReference type="CDD" id="cd13130">
    <property type="entry name" value="MATE_rft1"/>
    <property type="match status" value="1"/>
</dbReference>
<feature type="region of interest" description="Disordered" evidence="11">
    <location>
        <begin position="651"/>
        <end position="673"/>
    </location>
</feature>
<keyword evidence="5 10" id="KW-0256">Endoplasmic reticulum</keyword>
<dbReference type="SMR" id="A0A1D8NHE2"/>
<reference evidence="12 14" key="1">
    <citation type="journal article" date="2016" name="PLoS ONE">
        <title>Sequence Assembly of Yarrowia lipolytica Strain W29/CLIB89 Shows Transposable Element Diversity.</title>
        <authorList>
            <person name="Magnan C."/>
            <person name="Yu J."/>
            <person name="Chang I."/>
            <person name="Jahn E."/>
            <person name="Kanomata Y."/>
            <person name="Wu J."/>
            <person name="Zeller M."/>
            <person name="Oakes M."/>
            <person name="Baldi P."/>
            <person name="Sandmeyer S."/>
        </authorList>
    </citation>
    <scope>NUCLEOTIDE SEQUENCE [LARGE SCALE GENOMIC DNA]</scope>
    <source>
        <strain evidence="12">CLIB89</strain>
        <strain evidence="14">CLIB89(W29)</strain>
    </source>
</reference>
<dbReference type="RefSeq" id="XP_503639.1">
    <property type="nucleotide sequence ID" value="XM_503639.1"/>
</dbReference>
<keyword evidence="4 10" id="KW-0812">Transmembrane</keyword>
<dbReference type="Proteomes" id="UP000256601">
    <property type="component" value="Unassembled WGS sequence"/>
</dbReference>
<protein>
    <recommendedName>
        <fullName evidence="8 10">Man(5)GlcNAc(2)-PP-dolichol translocation protein RFT1</fullName>
    </recommendedName>
</protein>
<keyword evidence="7 10" id="KW-0472">Membrane</keyword>
<evidence type="ECO:0000256" key="4">
    <source>
        <dbReference type="ARBA" id="ARBA00022692"/>
    </source>
</evidence>
<feature type="transmembrane region" description="Helical" evidence="10">
    <location>
        <begin position="192"/>
        <end position="213"/>
    </location>
</feature>
<evidence type="ECO:0000256" key="7">
    <source>
        <dbReference type="ARBA" id="ARBA00023136"/>
    </source>
</evidence>
<name>A0A1D8NHE2_YARLL</name>
<evidence type="ECO:0000256" key="6">
    <source>
        <dbReference type="ARBA" id="ARBA00022989"/>
    </source>
</evidence>
<dbReference type="GeneID" id="2912408"/>
<dbReference type="GO" id="GO:0006488">
    <property type="term" value="P:dolichol-linked oligosaccharide biosynthetic process"/>
    <property type="evidence" value="ECO:0007669"/>
    <property type="project" value="InterPro"/>
</dbReference>
<comment type="pathway">
    <text evidence="2">Protein modification; protein glycosylation.</text>
</comment>
<dbReference type="EMBL" id="KZ857328">
    <property type="protein sequence ID" value="RDW27804.1"/>
    <property type="molecule type" value="Genomic_DNA"/>
</dbReference>